<dbReference type="InterPro" id="IPR046530">
    <property type="entry name" value="BIM1-like_dom"/>
</dbReference>
<evidence type="ECO:0000256" key="2">
    <source>
        <dbReference type="ARBA" id="ARBA00022475"/>
    </source>
</evidence>
<evidence type="ECO:0000256" key="4">
    <source>
        <dbReference type="ARBA" id="ARBA00022729"/>
    </source>
</evidence>
<evidence type="ECO:0000256" key="5">
    <source>
        <dbReference type="ARBA" id="ARBA00023136"/>
    </source>
</evidence>
<keyword evidence="3" id="KW-0336">GPI-anchor</keyword>
<feature type="chain" id="PRO_5040861949" evidence="9">
    <location>
        <begin position="22"/>
        <end position="252"/>
    </location>
</feature>
<name>A0A9W6T185_CANBO</name>
<dbReference type="PANTHER" id="PTHR34992:SF5">
    <property type="entry name" value="ANCHORED PROTEIN, PUTATIVE (AFU_ORTHOLOGUE AFUA_6G02800)-RELATED"/>
    <property type="match status" value="1"/>
</dbReference>
<comment type="caution">
    <text evidence="11">The sequence shown here is derived from an EMBL/GenBank/DDBJ whole genome shotgun (WGS) entry which is preliminary data.</text>
</comment>
<evidence type="ECO:0000256" key="6">
    <source>
        <dbReference type="ARBA" id="ARBA00023180"/>
    </source>
</evidence>
<dbReference type="Proteomes" id="UP001165120">
    <property type="component" value="Unassembled WGS sequence"/>
</dbReference>
<dbReference type="GO" id="GO:0005886">
    <property type="term" value="C:plasma membrane"/>
    <property type="evidence" value="ECO:0007669"/>
    <property type="project" value="UniProtKB-SubCell"/>
</dbReference>
<keyword evidence="5" id="KW-0472">Membrane</keyword>
<keyword evidence="12" id="KW-1185">Reference proteome</keyword>
<sequence length="252" mass="26620">MKFSSTAVAFSLVAAIANAKAVPFANPIAFAAELQHGSEYSNTMGEIAMLYPDDREWSEDAETVAPCGSFASISNRSDFPLDDGFVALVAKTTSAWSVSLKISYNEDPTSNDDFDEWASGNVTNDVDIGHTCFYLPDQPSSVNVGDKATIQLLYMALEDDSNVTHYACADITFVEESVFKTSTYALSCFNATDDSYYSVSDYGAEDPTTQSSSAASTASSTSSSSSRGEGASLQIAGVAGVGAAIMALNYLI</sequence>
<dbReference type="InterPro" id="IPR046936">
    <property type="entry name" value="BIM1-like"/>
</dbReference>
<dbReference type="PANTHER" id="PTHR34992">
    <property type="entry name" value="HYPHAL ANASTAMOSIS-7 PROTEIN"/>
    <property type="match status" value="1"/>
</dbReference>
<evidence type="ECO:0000256" key="9">
    <source>
        <dbReference type="SAM" id="SignalP"/>
    </source>
</evidence>
<feature type="region of interest" description="Disordered" evidence="8">
    <location>
        <begin position="207"/>
        <end position="229"/>
    </location>
</feature>
<keyword evidence="2" id="KW-1003">Cell membrane</keyword>
<gene>
    <name evidence="11" type="ORF">Cboi02_000207900</name>
</gene>
<evidence type="ECO:0000256" key="1">
    <source>
        <dbReference type="ARBA" id="ARBA00004609"/>
    </source>
</evidence>
<dbReference type="GO" id="GO:0098552">
    <property type="term" value="C:side of membrane"/>
    <property type="evidence" value="ECO:0007669"/>
    <property type="project" value="UniProtKB-KW"/>
</dbReference>
<keyword evidence="7" id="KW-0449">Lipoprotein</keyword>
<evidence type="ECO:0000313" key="11">
    <source>
        <dbReference type="EMBL" id="GME69105.1"/>
    </source>
</evidence>
<organism evidence="11 12">
    <name type="scientific">Candida boidinii</name>
    <name type="common">Yeast</name>
    <dbReference type="NCBI Taxonomy" id="5477"/>
    <lineage>
        <taxon>Eukaryota</taxon>
        <taxon>Fungi</taxon>
        <taxon>Dikarya</taxon>
        <taxon>Ascomycota</taxon>
        <taxon>Saccharomycotina</taxon>
        <taxon>Pichiomycetes</taxon>
        <taxon>Pichiales</taxon>
        <taxon>Pichiaceae</taxon>
        <taxon>Ogataea</taxon>
        <taxon>Ogataea/Candida clade</taxon>
    </lineage>
</organism>
<dbReference type="EMBL" id="BSXN01000578">
    <property type="protein sequence ID" value="GME69105.1"/>
    <property type="molecule type" value="Genomic_DNA"/>
</dbReference>
<keyword evidence="4 9" id="KW-0732">Signal</keyword>
<dbReference type="OrthoDB" id="2587363at2759"/>
<feature type="domain" description="Copper acquisition factor BIM1-like" evidence="10">
    <location>
        <begin position="44"/>
        <end position="193"/>
    </location>
</feature>
<protein>
    <submittedName>
        <fullName evidence="11">Unnamed protein product</fullName>
    </submittedName>
</protein>
<accession>A0A9W6T185</accession>
<dbReference type="CDD" id="cd21176">
    <property type="entry name" value="LPMO_auxiliary-like"/>
    <property type="match status" value="1"/>
</dbReference>
<proteinExistence type="predicted"/>
<feature type="signal peptide" evidence="9">
    <location>
        <begin position="1"/>
        <end position="21"/>
    </location>
</feature>
<dbReference type="AlphaFoldDB" id="A0A9W6T185"/>
<evidence type="ECO:0000256" key="3">
    <source>
        <dbReference type="ARBA" id="ARBA00022622"/>
    </source>
</evidence>
<evidence type="ECO:0000256" key="8">
    <source>
        <dbReference type="SAM" id="MobiDB-lite"/>
    </source>
</evidence>
<comment type="subcellular location">
    <subcellularLocation>
        <location evidence="1">Cell membrane</location>
        <topology evidence="1">Lipid-anchor</topology>
        <topology evidence="1">GPI-anchor</topology>
    </subcellularLocation>
</comment>
<reference evidence="11" key="1">
    <citation type="submission" date="2023-04" db="EMBL/GenBank/DDBJ databases">
        <title>Candida boidinii NBRC 10035.</title>
        <authorList>
            <person name="Ichikawa N."/>
            <person name="Sato H."/>
            <person name="Tonouchi N."/>
        </authorList>
    </citation>
    <scope>NUCLEOTIDE SEQUENCE</scope>
    <source>
        <strain evidence="11">NBRC 10035</strain>
    </source>
</reference>
<evidence type="ECO:0000313" key="12">
    <source>
        <dbReference type="Proteomes" id="UP001165120"/>
    </source>
</evidence>
<evidence type="ECO:0000256" key="7">
    <source>
        <dbReference type="ARBA" id="ARBA00023288"/>
    </source>
</evidence>
<dbReference type="Pfam" id="PF20238">
    <property type="entry name" value="BIM1-like_dom"/>
    <property type="match status" value="1"/>
</dbReference>
<keyword evidence="6" id="KW-0325">Glycoprotein</keyword>
<feature type="compositionally biased region" description="Low complexity" evidence="8">
    <location>
        <begin position="211"/>
        <end position="226"/>
    </location>
</feature>
<evidence type="ECO:0000259" key="10">
    <source>
        <dbReference type="Pfam" id="PF20238"/>
    </source>
</evidence>